<evidence type="ECO:0000259" key="9">
    <source>
        <dbReference type="Pfam" id="PF08124"/>
    </source>
</evidence>
<dbReference type="InterPro" id="IPR003159">
    <property type="entry name" value="Lyase_8_central_dom"/>
</dbReference>
<dbReference type="InterPro" id="IPR011071">
    <property type="entry name" value="Lyase_8-like_C"/>
</dbReference>
<dbReference type="PATRIC" id="fig|1288963.3.peg.160"/>
<dbReference type="InterPro" id="IPR011013">
    <property type="entry name" value="Gal_mutarotase_sf_dom"/>
</dbReference>
<dbReference type="InterPro" id="IPR038970">
    <property type="entry name" value="Lyase_8"/>
</dbReference>
<evidence type="ECO:0000256" key="5">
    <source>
        <dbReference type="ARBA" id="ARBA00022837"/>
    </source>
</evidence>
<sequence>MQEIAYRSWEGIRISILIVFTAFLPVVAKANDFTVITDRIVSELLQVMVEDAVIAELLETQRPDGTWPGINYEDVSRTGFEHRIHSANLVLLSRAYVDRRSKFRRNRRLLQAIRQGVAHWVERDYFCDNWWHNQIGTPTNFVHVMLLVGQHLPRELVDGMQPIIGRAHLNASGARPSGDRIKIAGILAKNLLFMKDYPQFEEVIRVIEGEIKFAEGRGMQYDFSFHHREDRVNNTLSYGLGYADAFVEWAVYVAGTSYAFSDEKTRLLVDYYLDGIVKTTAFGTYPDTGAKNRSIARPGALKPLDASTPKKLLLTTDYRKQELEEVITTREKSIAFQRSSYSKFFWHSEHFTFQRPHYFASVRMYSTRNANMEEPYNSEGLKNHHRGDGTNHLAVTGKEYYDIFPVMDYQKVPGATILQKESLPDESQILKWGTTEFVGGASDGLYGMVAYDFKSAHDPLGAKKAWFFFDEGYVCLGSGISARSARPVFTTLNQNLLEGKVTVFDRGGQRMLENGLHDLNGARWVHSDSVGYLFPDSQPVHLFNGQVTGLWTAISKQSSTPRDTVTENLFSLWLDHGPRPVKGSYSYMVFPGISSSQLADFEASTPMEIIANTEEVQAVRHKGLGLYQLAFYRAGELELAKDWTIKMDSPGLLMIQLVDGRVAKITASDPSRRLSAIHFQLSQQVDLPVLDGVFSTWNPATGATSIRVQLPEGVYAGSSAVVEINGGLPAKPTSQ</sequence>
<evidence type="ECO:0000259" key="8">
    <source>
        <dbReference type="Pfam" id="PF02884"/>
    </source>
</evidence>
<evidence type="ECO:0000256" key="4">
    <source>
        <dbReference type="ARBA" id="ARBA00022729"/>
    </source>
</evidence>
<dbReference type="PANTHER" id="PTHR38481:SF1">
    <property type="entry name" value="HYALURONATE LYASE"/>
    <property type="match status" value="1"/>
</dbReference>
<proteinExistence type="inferred from homology"/>
<evidence type="ECO:0000256" key="3">
    <source>
        <dbReference type="ARBA" id="ARBA00011245"/>
    </source>
</evidence>
<dbReference type="OrthoDB" id="6394136at2"/>
<dbReference type="AlphaFoldDB" id="R7ZZ45"/>
<dbReference type="Pfam" id="PF08124">
    <property type="entry name" value="Lyase_8_N"/>
    <property type="match status" value="1"/>
</dbReference>
<dbReference type="Gene3D" id="2.70.98.10">
    <property type="match status" value="1"/>
</dbReference>
<comment type="subunit">
    <text evidence="3">Monomer.</text>
</comment>
<dbReference type="GO" id="GO:0030246">
    <property type="term" value="F:carbohydrate binding"/>
    <property type="evidence" value="ECO:0007669"/>
    <property type="project" value="InterPro"/>
</dbReference>
<evidence type="ECO:0000256" key="1">
    <source>
        <dbReference type="ARBA" id="ARBA00001913"/>
    </source>
</evidence>
<keyword evidence="6 10" id="KW-0456">Lyase</keyword>
<feature type="domain" description="Polysaccharide lyase family 8 central" evidence="7">
    <location>
        <begin position="343"/>
        <end position="594"/>
    </location>
</feature>
<name>R7ZZ45_9BACT</name>
<comment type="similarity">
    <text evidence="2">Belongs to the polysaccharide lyase 8 family.</text>
</comment>
<evidence type="ECO:0000259" key="7">
    <source>
        <dbReference type="Pfam" id="PF02278"/>
    </source>
</evidence>
<dbReference type="InterPro" id="IPR012970">
    <property type="entry name" value="Lyase_8_alpha_N"/>
</dbReference>
<keyword evidence="4" id="KW-0732">Signal</keyword>
<evidence type="ECO:0000313" key="11">
    <source>
        <dbReference type="Proteomes" id="UP000013909"/>
    </source>
</evidence>
<dbReference type="Pfam" id="PF02884">
    <property type="entry name" value="Lyase_8_C"/>
    <property type="match status" value="1"/>
</dbReference>
<organism evidence="10 11">
    <name type="scientific">Lunatimonas lonarensis</name>
    <dbReference type="NCBI Taxonomy" id="1232681"/>
    <lineage>
        <taxon>Bacteria</taxon>
        <taxon>Pseudomonadati</taxon>
        <taxon>Bacteroidota</taxon>
        <taxon>Cytophagia</taxon>
        <taxon>Cytophagales</taxon>
        <taxon>Cyclobacteriaceae</taxon>
    </lineage>
</organism>
<keyword evidence="5" id="KW-0106">Calcium</keyword>
<evidence type="ECO:0000256" key="2">
    <source>
        <dbReference type="ARBA" id="ARBA00006699"/>
    </source>
</evidence>
<dbReference type="InterPro" id="IPR014718">
    <property type="entry name" value="GH-type_carb-bd"/>
</dbReference>
<comment type="cofactor">
    <cofactor evidence="1">
        <name>Ca(2+)</name>
        <dbReference type="ChEBI" id="CHEBI:29108"/>
    </cofactor>
</comment>
<dbReference type="GO" id="GO:0005975">
    <property type="term" value="P:carbohydrate metabolic process"/>
    <property type="evidence" value="ECO:0007669"/>
    <property type="project" value="InterPro"/>
</dbReference>
<dbReference type="Gene3D" id="1.50.10.100">
    <property type="entry name" value="Chondroitin AC/alginate lyase"/>
    <property type="match status" value="1"/>
</dbReference>
<dbReference type="Proteomes" id="UP000013909">
    <property type="component" value="Unassembled WGS sequence"/>
</dbReference>
<dbReference type="STRING" id="1232681.ADIS_0162"/>
<comment type="caution">
    <text evidence="10">The sequence shown here is derived from an EMBL/GenBank/DDBJ whole genome shotgun (WGS) entry which is preliminary data.</text>
</comment>
<dbReference type="PANTHER" id="PTHR38481">
    <property type="entry name" value="HYALURONATE LYASE"/>
    <property type="match status" value="1"/>
</dbReference>
<accession>R7ZZ45</accession>
<dbReference type="InterPro" id="IPR004103">
    <property type="entry name" value="Lyase_8_C"/>
</dbReference>
<dbReference type="EMBL" id="AQHR01000007">
    <property type="protein sequence ID" value="EON79360.1"/>
    <property type="molecule type" value="Genomic_DNA"/>
</dbReference>
<dbReference type="SUPFAM" id="SSF49863">
    <property type="entry name" value="Hyaluronate lyase-like, C-terminal domain"/>
    <property type="match status" value="1"/>
</dbReference>
<keyword evidence="11" id="KW-1185">Reference proteome</keyword>
<dbReference type="SUPFAM" id="SSF74650">
    <property type="entry name" value="Galactose mutarotase-like"/>
    <property type="match status" value="1"/>
</dbReference>
<dbReference type="SUPFAM" id="SSF48230">
    <property type="entry name" value="Chondroitin AC/alginate lyase"/>
    <property type="match status" value="1"/>
</dbReference>
<protein>
    <submittedName>
        <fullName evidence="10">Polysaccharide lyase (Hyaluronidase)</fullName>
    </submittedName>
</protein>
<dbReference type="InterPro" id="IPR008929">
    <property type="entry name" value="Chondroitin_lyas"/>
</dbReference>
<dbReference type="Pfam" id="PF02278">
    <property type="entry name" value="Lyase_8"/>
    <property type="match status" value="1"/>
</dbReference>
<dbReference type="GO" id="GO:0016837">
    <property type="term" value="F:carbon-oxygen lyase activity, acting on polysaccharides"/>
    <property type="evidence" value="ECO:0007669"/>
    <property type="project" value="UniProtKB-ARBA"/>
</dbReference>
<dbReference type="GO" id="GO:0005576">
    <property type="term" value="C:extracellular region"/>
    <property type="evidence" value="ECO:0007669"/>
    <property type="project" value="InterPro"/>
</dbReference>
<feature type="domain" description="Polysaccharide lyase family 8 C-terminal" evidence="8">
    <location>
        <begin position="608"/>
        <end position="677"/>
    </location>
</feature>
<gene>
    <name evidence="10" type="ORF">ADIS_0162</name>
</gene>
<evidence type="ECO:0000313" key="10">
    <source>
        <dbReference type="EMBL" id="EON79360.1"/>
    </source>
</evidence>
<feature type="domain" description="Polysaccharide lyase 8 N-terminal alpha-helical" evidence="9">
    <location>
        <begin position="59"/>
        <end position="301"/>
    </location>
</feature>
<reference evidence="10 11" key="1">
    <citation type="submission" date="2013-02" db="EMBL/GenBank/DDBJ databases">
        <title>A novel strain isolated from Lonar lake, Maharashtra, India.</title>
        <authorList>
            <person name="Singh A."/>
        </authorList>
    </citation>
    <scope>NUCLEOTIDE SEQUENCE [LARGE SCALE GENOMIC DNA]</scope>
    <source>
        <strain evidence="10 11">AK24</strain>
    </source>
</reference>
<evidence type="ECO:0000256" key="6">
    <source>
        <dbReference type="ARBA" id="ARBA00023239"/>
    </source>
</evidence>
<dbReference type="RefSeq" id="WP_010852314.1">
    <property type="nucleotide sequence ID" value="NZ_AQHR01000007.1"/>
</dbReference>
<dbReference type="Gene3D" id="2.60.220.10">
    <property type="entry name" value="Polysaccharide lyase family 8-like, C-terminal"/>
    <property type="match status" value="1"/>
</dbReference>